<feature type="region of interest" description="Disordered" evidence="1">
    <location>
        <begin position="58"/>
        <end position="81"/>
    </location>
</feature>
<gene>
    <name evidence="2" type="ORF">FOY91_06840</name>
</gene>
<reference evidence="2 3" key="1">
    <citation type="submission" date="2019-07" db="EMBL/GenBank/DDBJ databases">
        <title>Sphingomonas solaris sp. nov., isolated from a solar panel from Boston, Massachusetts.</title>
        <authorList>
            <person name="Tanner K."/>
            <person name="Pascual J."/>
            <person name="Mancuso C."/>
            <person name="Pereto J."/>
            <person name="Khalil A."/>
            <person name="Vilanova C."/>
        </authorList>
    </citation>
    <scope>NUCLEOTIDE SEQUENCE [LARGE SCALE GENOMIC DNA]</scope>
    <source>
        <strain evidence="2 3">R4DWN</strain>
    </source>
</reference>
<proteinExistence type="predicted"/>
<evidence type="ECO:0000256" key="1">
    <source>
        <dbReference type="SAM" id="MobiDB-lite"/>
    </source>
</evidence>
<dbReference type="EMBL" id="VNIM01000019">
    <property type="protein sequence ID" value="TVV75571.1"/>
    <property type="molecule type" value="Genomic_DNA"/>
</dbReference>
<name>A0A558R849_9SPHN</name>
<feature type="compositionally biased region" description="Low complexity" evidence="1">
    <location>
        <begin position="71"/>
        <end position="81"/>
    </location>
</feature>
<organism evidence="2 3">
    <name type="scientific">Alterirhizorhabdus solaris</name>
    <dbReference type="NCBI Taxonomy" id="2529389"/>
    <lineage>
        <taxon>Bacteria</taxon>
        <taxon>Pseudomonadati</taxon>
        <taxon>Pseudomonadota</taxon>
        <taxon>Alphaproteobacteria</taxon>
        <taxon>Sphingomonadales</taxon>
        <taxon>Rhizorhabdaceae</taxon>
        <taxon>Alterirhizorhabdus</taxon>
    </lineage>
</organism>
<sequence>MDTYANRLIDALGGSTKVATLINAPLSTVHSWRRIGISKSRLDHVKLAAKAAEICIDWDNPPPSRRERQNAAATNSAEIAA</sequence>
<dbReference type="OrthoDB" id="8613254at2"/>
<evidence type="ECO:0000313" key="3">
    <source>
        <dbReference type="Proteomes" id="UP000318681"/>
    </source>
</evidence>
<dbReference type="AlphaFoldDB" id="A0A558R849"/>
<keyword evidence="3" id="KW-1185">Reference proteome</keyword>
<dbReference type="Proteomes" id="UP000318681">
    <property type="component" value="Unassembled WGS sequence"/>
</dbReference>
<evidence type="ECO:0000313" key="2">
    <source>
        <dbReference type="EMBL" id="TVV75571.1"/>
    </source>
</evidence>
<protein>
    <submittedName>
        <fullName evidence="2">Uncharacterized protein</fullName>
    </submittedName>
</protein>
<comment type="caution">
    <text evidence="2">The sequence shown here is derived from an EMBL/GenBank/DDBJ whole genome shotgun (WGS) entry which is preliminary data.</text>
</comment>
<accession>A0A558R849</accession>
<dbReference type="RefSeq" id="WP_145149432.1">
    <property type="nucleotide sequence ID" value="NZ_VNIM01000019.1"/>
</dbReference>